<name>A0ABQ9YCP0_9EUKA</name>
<proteinExistence type="predicted"/>
<evidence type="ECO:0000313" key="1">
    <source>
        <dbReference type="EMBL" id="KAK2961494.1"/>
    </source>
</evidence>
<comment type="caution">
    <text evidence="1">The sequence shown here is derived from an EMBL/GenBank/DDBJ whole genome shotgun (WGS) entry which is preliminary data.</text>
</comment>
<evidence type="ECO:0000313" key="2">
    <source>
        <dbReference type="Proteomes" id="UP001281761"/>
    </source>
</evidence>
<reference evidence="1 2" key="1">
    <citation type="journal article" date="2022" name="bioRxiv">
        <title>Genomics of Preaxostyla Flagellates Illuminates Evolutionary Transitions and the Path Towards Mitochondrial Loss.</title>
        <authorList>
            <person name="Novak L.V.F."/>
            <person name="Treitli S.C."/>
            <person name="Pyrih J."/>
            <person name="Halakuc P."/>
            <person name="Pipaliya S.V."/>
            <person name="Vacek V."/>
            <person name="Brzon O."/>
            <person name="Soukal P."/>
            <person name="Eme L."/>
            <person name="Dacks J.B."/>
            <person name="Karnkowska A."/>
            <person name="Elias M."/>
            <person name="Hampl V."/>
        </authorList>
    </citation>
    <scope>NUCLEOTIDE SEQUENCE [LARGE SCALE GENOMIC DNA]</scope>
    <source>
        <strain evidence="1">NAU3</strain>
        <tissue evidence="1">Gut</tissue>
    </source>
</reference>
<dbReference type="Proteomes" id="UP001281761">
    <property type="component" value="Unassembled WGS sequence"/>
</dbReference>
<accession>A0ABQ9YCP0</accession>
<keyword evidence="2" id="KW-1185">Reference proteome</keyword>
<dbReference type="EMBL" id="JARBJD010000016">
    <property type="protein sequence ID" value="KAK2961494.1"/>
    <property type="molecule type" value="Genomic_DNA"/>
</dbReference>
<gene>
    <name evidence="1" type="ORF">BLNAU_3616</name>
</gene>
<organism evidence="1 2">
    <name type="scientific">Blattamonas nauphoetae</name>
    <dbReference type="NCBI Taxonomy" id="2049346"/>
    <lineage>
        <taxon>Eukaryota</taxon>
        <taxon>Metamonada</taxon>
        <taxon>Preaxostyla</taxon>
        <taxon>Oxymonadida</taxon>
        <taxon>Blattamonas</taxon>
    </lineage>
</organism>
<protein>
    <submittedName>
        <fullName evidence="1">Uncharacterized protein</fullName>
    </submittedName>
</protein>
<sequence>MSCEDLPETLIFIRQKGKKGRIGDRDGLVTPLLKLIQDHFPDEHPDKPYEASLLLFSLCTGAGASACAEIRQKDDERVVCLADSTVLPVSLRLWKMKGYYNEDTLVTVEGRPFTKSNLNVVYWLQVQIEQHFGLSLIQQSSWKEHIDLGWPLWSFGSDGMCARIQKRAFQACFRPIARAMNLDCSLEFRFDTRGTYISNRLMLPSSELTSNDIFERALTSSFNFHHQTLKPIPWSGAQKWKQFVKLTCDVRTMIAALNSFPKSFAYSTFNNALTRYGMALKISKNRTIQMKDARDEWMERLSSGGVVSDVALHLIDCVSECLTVPEQQPSNVPMPADLIEQMWM</sequence>